<feature type="region of interest" description="Disordered" evidence="1">
    <location>
        <begin position="73"/>
        <end position="118"/>
    </location>
</feature>
<feature type="compositionally biased region" description="Basic residues" evidence="1">
    <location>
        <begin position="159"/>
        <end position="169"/>
    </location>
</feature>
<dbReference type="AlphaFoldDB" id="A0A0E0H4S6"/>
<evidence type="ECO:0000313" key="3">
    <source>
        <dbReference type="Proteomes" id="UP000006591"/>
    </source>
</evidence>
<reference evidence="2" key="1">
    <citation type="submission" date="2015-04" db="UniProtKB">
        <authorList>
            <consortium name="EnsemblPlants"/>
        </authorList>
    </citation>
    <scope>IDENTIFICATION</scope>
    <source>
        <strain evidence="2">SL10</strain>
    </source>
</reference>
<feature type="compositionally biased region" description="Basic and acidic residues" evidence="1">
    <location>
        <begin position="73"/>
        <end position="88"/>
    </location>
</feature>
<dbReference type="Proteomes" id="UP000006591">
    <property type="component" value="Chromosome 4"/>
</dbReference>
<evidence type="ECO:0000313" key="2">
    <source>
        <dbReference type="EnsemblPlants" id="ONIVA04G21270.1"/>
    </source>
</evidence>
<evidence type="ECO:0000256" key="1">
    <source>
        <dbReference type="SAM" id="MobiDB-lite"/>
    </source>
</evidence>
<feature type="region of interest" description="Disordered" evidence="1">
    <location>
        <begin position="140"/>
        <end position="211"/>
    </location>
</feature>
<feature type="compositionally biased region" description="Basic and acidic residues" evidence="1">
    <location>
        <begin position="201"/>
        <end position="211"/>
    </location>
</feature>
<dbReference type="Gramene" id="ONIVA04G21270.1">
    <property type="protein sequence ID" value="ONIVA04G21270.1"/>
    <property type="gene ID" value="ONIVA04G21270"/>
</dbReference>
<protein>
    <submittedName>
        <fullName evidence="2">Uncharacterized protein</fullName>
    </submittedName>
</protein>
<accession>A0A0E0H4S6</accession>
<dbReference type="EnsemblPlants" id="ONIVA04G21270.1">
    <property type="protein sequence ID" value="ONIVA04G21270.1"/>
    <property type="gene ID" value="ONIVA04G21270"/>
</dbReference>
<dbReference type="HOGENOM" id="CLU_1306596_0_0_1"/>
<sequence>MSTVGPVCQLNIPFSSSFFLPFPRVMRGNGYRLPRKAAVELCVSETTTEPYFSHFLRRRSSLSLSLSLRRSALESKRRAGGRGDRSSREQAASGRPSRRRKSALEAGGNERETAATLAVMPPCRRALFPDFSPRRRRLPVRVSGDEAGGDGCSGSTRARGGRRWRRRLPPRASGDEEGGDGGGGSRAREWATTAATGPKRQAREAGADGGE</sequence>
<keyword evidence="3" id="KW-1185">Reference proteome</keyword>
<proteinExistence type="predicted"/>
<reference evidence="2" key="2">
    <citation type="submission" date="2018-04" db="EMBL/GenBank/DDBJ databases">
        <title>OnivRS2 (Oryza nivara Reference Sequence Version 2).</title>
        <authorList>
            <person name="Zhang J."/>
            <person name="Kudrna D."/>
            <person name="Lee S."/>
            <person name="Talag J."/>
            <person name="Rajasekar S."/>
            <person name="Welchert J."/>
            <person name="Hsing Y.-I."/>
            <person name="Wing R.A."/>
        </authorList>
    </citation>
    <scope>NUCLEOTIDE SEQUENCE [LARGE SCALE GENOMIC DNA]</scope>
    <source>
        <strain evidence="2">SL10</strain>
    </source>
</reference>
<organism evidence="2">
    <name type="scientific">Oryza nivara</name>
    <name type="common">Indian wild rice</name>
    <name type="synonym">Oryza sativa f. spontanea</name>
    <dbReference type="NCBI Taxonomy" id="4536"/>
    <lineage>
        <taxon>Eukaryota</taxon>
        <taxon>Viridiplantae</taxon>
        <taxon>Streptophyta</taxon>
        <taxon>Embryophyta</taxon>
        <taxon>Tracheophyta</taxon>
        <taxon>Spermatophyta</taxon>
        <taxon>Magnoliopsida</taxon>
        <taxon>Liliopsida</taxon>
        <taxon>Poales</taxon>
        <taxon>Poaceae</taxon>
        <taxon>BOP clade</taxon>
        <taxon>Oryzoideae</taxon>
        <taxon>Oryzeae</taxon>
        <taxon>Oryzinae</taxon>
        <taxon>Oryza</taxon>
    </lineage>
</organism>
<name>A0A0E0H4S6_ORYNI</name>